<dbReference type="STRING" id="7395.A0A1A9UVP6"/>
<name>A0A1A9UVP6_GLOAU</name>
<organism evidence="1 2">
    <name type="scientific">Glossina austeni</name>
    <name type="common">Savannah tsetse fly</name>
    <dbReference type="NCBI Taxonomy" id="7395"/>
    <lineage>
        <taxon>Eukaryota</taxon>
        <taxon>Metazoa</taxon>
        <taxon>Ecdysozoa</taxon>
        <taxon>Arthropoda</taxon>
        <taxon>Hexapoda</taxon>
        <taxon>Insecta</taxon>
        <taxon>Pterygota</taxon>
        <taxon>Neoptera</taxon>
        <taxon>Endopterygota</taxon>
        <taxon>Diptera</taxon>
        <taxon>Brachycera</taxon>
        <taxon>Muscomorpha</taxon>
        <taxon>Hippoboscoidea</taxon>
        <taxon>Glossinidae</taxon>
        <taxon>Glossina</taxon>
    </lineage>
</organism>
<dbReference type="Proteomes" id="UP000078200">
    <property type="component" value="Unassembled WGS sequence"/>
</dbReference>
<dbReference type="VEuPathDB" id="VectorBase:GAUT017262"/>
<proteinExistence type="predicted"/>
<evidence type="ECO:0000313" key="1">
    <source>
        <dbReference type="EnsemblMetazoa" id="GAUT017262-PA"/>
    </source>
</evidence>
<evidence type="ECO:0000313" key="2">
    <source>
        <dbReference type="Proteomes" id="UP000078200"/>
    </source>
</evidence>
<sequence>MTRTKTTPTWISWEYCLHRINLLLTVLRYDRIIKYLQKHQKLQMKLEVDPKTALQKKILNRSNKPTVLENHCDLLYPSLEAAKKDASLEQFLEDYYKFRRT</sequence>
<dbReference type="EnsemblMetazoa" id="GAUT017262-RA">
    <property type="protein sequence ID" value="GAUT017262-PA"/>
    <property type="gene ID" value="GAUT017262"/>
</dbReference>
<protein>
    <submittedName>
        <fullName evidence="1">Uncharacterized protein</fullName>
    </submittedName>
</protein>
<keyword evidence="2" id="KW-1185">Reference proteome</keyword>
<accession>A0A1A9UVP6</accession>
<dbReference type="AlphaFoldDB" id="A0A1A9UVP6"/>
<reference evidence="1" key="1">
    <citation type="submission" date="2020-05" db="UniProtKB">
        <authorList>
            <consortium name="EnsemblMetazoa"/>
        </authorList>
    </citation>
    <scope>IDENTIFICATION</scope>
    <source>
        <strain evidence="1">TTRI</strain>
    </source>
</reference>